<dbReference type="Proteomes" id="UP000189580">
    <property type="component" value="Chromosome d"/>
</dbReference>
<dbReference type="InterPro" id="IPR008963">
    <property type="entry name" value="Purple_acid_Pase-like_N"/>
</dbReference>
<dbReference type="InterPro" id="IPR015914">
    <property type="entry name" value="PAPs_N"/>
</dbReference>
<name>A0A167EGP9_9ASCO</name>
<dbReference type="GeneID" id="30037214"/>
<comment type="similarity">
    <text evidence="4">Belongs to the metallophosphoesterase superfamily. Purple acid phosphatase family.</text>
</comment>
<evidence type="ECO:0000256" key="2">
    <source>
        <dbReference type="ARBA" id="ARBA00022801"/>
    </source>
</evidence>
<dbReference type="InterPro" id="IPR039331">
    <property type="entry name" value="PAPs-like"/>
</dbReference>
<dbReference type="Pfam" id="PF00149">
    <property type="entry name" value="Metallophos"/>
    <property type="match status" value="1"/>
</dbReference>
<dbReference type="SUPFAM" id="SSF56300">
    <property type="entry name" value="Metallo-dependent phosphatases"/>
    <property type="match status" value="1"/>
</dbReference>
<dbReference type="InterPro" id="IPR025733">
    <property type="entry name" value="PAPs_C"/>
</dbReference>
<dbReference type="RefSeq" id="XP_018736539.1">
    <property type="nucleotide sequence ID" value="XM_018882131.1"/>
</dbReference>
<feature type="domain" description="Calcineurin-like phosphoesterase" evidence="5">
    <location>
        <begin position="132"/>
        <end position="396"/>
    </location>
</feature>
<evidence type="ECO:0000256" key="4">
    <source>
        <dbReference type="RuleBase" id="RU361203"/>
    </source>
</evidence>
<evidence type="ECO:0000259" key="6">
    <source>
        <dbReference type="Pfam" id="PF14008"/>
    </source>
</evidence>
<dbReference type="OrthoDB" id="45007at2759"/>
<feature type="chain" id="PRO_5007749133" description="Purple acid phosphatase" evidence="4">
    <location>
        <begin position="21"/>
        <end position="539"/>
    </location>
</feature>
<dbReference type="Gene3D" id="2.60.40.380">
    <property type="entry name" value="Purple acid phosphatase-like, N-terminal"/>
    <property type="match status" value="1"/>
</dbReference>
<dbReference type="KEGG" id="slb:AWJ20_5018"/>
<dbReference type="GO" id="GO:0046872">
    <property type="term" value="F:metal ion binding"/>
    <property type="evidence" value="ECO:0007669"/>
    <property type="project" value="InterPro"/>
</dbReference>
<sequence>MLKFVSTGVSLALAVAIVKGDDANSNGTAITGPALQRIAYAGPDGFSISWSTPSKVDSPVVSYGPSASQLSLSATGVSQTYENSPSWDNHVLLSGLNSNTTYFYKIDGDSTGVRNFTTSLNAGSTDAFVFAMVNDMGTFGNLGLSSVAGKGEGGLLQPGEINTIQSLANFTNDYQFIWHVGDIAYADYWLKEENQHYLPNSTIADGFEVYNSILNAFYDEISVLTSAKPYLVGPGNHDGDCIDGSFDATVWGETFNSSICAPGQKNFTGYSSHWRMPSNESGGVGNMWYSFDYGSVHFVQISTETDFADGIIAPDELGGIQGADSGPFGAKNEQVNWLTNDLQNVDRSKTPWVIVGGHRPWYQPDGDGCWECQASFEKILVDNNVDLIVHGHVHNYQRLDPLAFNETDSNGLDNPSSPWYIINGFGGHYDGTDKLVYPLLNYTAFAQDTAYGWSKFTVHNCTHITHEFISSSNGSVLDTATLFKDRQCTVSQLSNTSTSNTSSSTPSTVPTSTEESIASKHAISSYAMASLAVFVLFWI</sequence>
<feature type="signal peptide" evidence="4">
    <location>
        <begin position="1"/>
        <end position="20"/>
    </location>
</feature>
<keyword evidence="1 4" id="KW-0732">Signal</keyword>
<evidence type="ECO:0000313" key="9">
    <source>
        <dbReference type="Proteomes" id="UP000189580"/>
    </source>
</evidence>
<dbReference type="EMBL" id="CP014502">
    <property type="protein sequence ID" value="ANB14062.1"/>
    <property type="molecule type" value="Genomic_DNA"/>
</dbReference>
<dbReference type="InterPro" id="IPR003961">
    <property type="entry name" value="FN3_dom"/>
</dbReference>
<dbReference type="Pfam" id="PF14008">
    <property type="entry name" value="Metallophos_C"/>
    <property type="match status" value="1"/>
</dbReference>
<evidence type="ECO:0000259" key="7">
    <source>
        <dbReference type="Pfam" id="PF16656"/>
    </source>
</evidence>
<protein>
    <recommendedName>
        <fullName evidence="4">Purple acid phosphatase</fullName>
        <ecNumber evidence="4">3.1.3.2</ecNumber>
    </recommendedName>
</protein>
<proteinExistence type="inferred from homology"/>
<dbReference type="AlphaFoldDB" id="A0A167EGP9"/>
<feature type="domain" description="Purple acid phosphatase C-terminal" evidence="6">
    <location>
        <begin position="417"/>
        <end position="479"/>
    </location>
</feature>
<feature type="domain" description="Purple acid phosphatase N-terminal" evidence="7">
    <location>
        <begin position="37"/>
        <end position="118"/>
    </location>
</feature>
<organism evidence="8 9">
    <name type="scientific">Sugiyamaella lignohabitans</name>
    <dbReference type="NCBI Taxonomy" id="796027"/>
    <lineage>
        <taxon>Eukaryota</taxon>
        <taxon>Fungi</taxon>
        <taxon>Dikarya</taxon>
        <taxon>Ascomycota</taxon>
        <taxon>Saccharomycotina</taxon>
        <taxon>Dipodascomycetes</taxon>
        <taxon>Dipodascales</taxon>
        <taxon>Trichomonascaceae</taxon>
        <taxon>Sugiyamaella</taxon>
    </lineage>
</organism>
<dbReference type="GO" id="GO:0003993">
    <property type="term" value="F:acid phosphatase activity"/>
    <property type="evidence" value="ECO:0007669"/>
    <property type="project" value="UniProtKB-EC"/>
</dbReference>
<evidence type="ECO:0000256" key="3">
    <source>
        <dbReference type="ARBA" id="ARBA00023180"/>
    </source>
</evidence>
<dbReference type="PANTHER" id="PTHR22953">
    <property type="entry name" value="ACID PHOSPHATASE RELATED"/>
    <property type="match status" value="1"/>
</dbReference>
<dbReference type="CDD" id="cd00839">
    <property type="entry name" value="MPP_PAPs"/>
    <property type="match status" value="1"/>
</dbReference>
<evidence type="ECO:0000259" key="5">
    <source>
        <dbReference type="Pfam" id="PF00149"/>
    </source>
</evidence>
<dbReference type="InterPro" id="IPR041792">
    <property type="entry name" value="MPP_PAP"/>
</dbReference>
<keyword evidence="9" id="KW-1185">Reference proteome</keyword>
<reference evidence="8 9" key="1">
    <citation type="submission" date="2016-02" db="EMBL/GenBank/DDBJ databases">
        <title>Complete genome sequence and transcriptome regulation of the pentose utilising yeast Sugiyamaella lignohabitans.</title>
        <authorList>
            <person name="Bellasio M."/>
            <person name="Peymann A."/>
            <person name="Valli M."/>
            <person name="Sipitzky M."/>
            <person name="Graf A."/>
            <person name="Sauer M."/>
            <person name="Marx H."/>
            <person name="Mattanovich D."/>
        </authorList>
    </citation>
    <scope>NUCLEOTIDE SEQUENCE [LARGE SCALE GENOMIC DNA]</scope>
    <source>
        <strain evidence="8 9">CBS 10342</strain>
    </source>
</reference>
<accession>A0A167EGP9</accession>
<dbReference type="InterPro" id="IPR004843">
    <property type="entry name" value="Calcineurin-like_PHP"/>
</dbReference>
<dbReference type="PANTHER" id="PTHR22953:SF145">
    <property type="entry name" value="PURPLE ACID PHOSPHATASE"/>
    <property type="match status" value="1"/>
</dbReference>
<dbReference type="EC" id="3.1.3.2" evidence="4"/>
<dbReference type="SUPFAM" id="SSF49363">
    <property type="entry name" value="Purple acid phosphatase, N-terminal domain"/>
    <property type="match status" value="1"/>
</dbReference>
<dbReference type="Pfam" id="PF16656">
    <property type="entry name" value="Pur_ac_phosph_N"/>
    <property type="match status" value="1"/>
</dbReference>
<keyword evidence="3" id="KW-0325">Glycoprotein</keyword>
<dbReference type="InterPro" id="IPR029052">
    <property type="entry name" value="Metallo-depent_PP-like"/>
</dbReference>
<evidence type="ECO:0000256" key="1">
    <source>
        <dbReference type="ARBA" id="ARBA00022729"/>
    </source>
</evidence>
<evidence type="ECO:0000313" key="8">
    <source>
        <dbReference type="EMBL" id="ANB14062.1"/>
    </source>
</evidence>
<gene>
    <name evidence="8" type="ORF">AWJ20_5018</name>
</gene>
<keyword evidence="2 4" id="KW-0378">Hydrolase</keyword>
<comment type="catalytic activity">
    <reaction evidence="4">
        <text>a phosphate monoester + H2O = an alcohol + phosphate</text>
        <dbReference type="Rhea" id="RHEA:15017"/>
        <dbReference type="ChEBI" id="CHEBI:15377"/>
        <dbReference type="ChEBI" id="CHEBI:30879"/>
        <dbReference type="ChEBI" id="CHEBI:43474"/>
        <dbReference type="ChEBI" id="CHEBI:67140"/>
        <dbReference type="EC" id="3.1.3.2"/>
    </reaction>
</comment>
<dbReference type="CDD" id="cd00063">
    <property type="entry name" value="FN3"/>
    <property type="match status" value="1"/>
</dbReference>
<dbReference type="Gene3D" id="3.60.21.10">
    <property type="match status" value="1"/>
</dbReference>